<evidence type="ECO:0000259" key="6">
    <source>
        <dbReference type="Pfam" id="PF07730"/>
    </source>
</evidence>
<evidence type="ECO:0000259" key="5">
    <source>
        <dbReference type="Pfam" id="PF02518"/>
    </source>
</evidence>
<dbReference type="PANTHER" id="PTHR24421">
    <property type="entry name" value="NITRATE/NITRITE SENSOR PROTEIN NARX-RELATED"/>
    <property type="match status" value="1"/>
</dbReference>
<evidence type="ECO:0000256" key="3">
    <source>
        <dbReference type="ARBA" id="ARBA00023012"/>
    </source>
</evidence>
<feature type="transmembrane region" description="Helical" evidence="4">
    <location>
        <begin position="167"/>
        <end position="185"/>
    </location>
</feature>
<dbReference type="RefSeq" id="WP_098042428.1">
    <property type="nucleotide sequence ID" value="NZ_PDEV01000001.1"/>
</dbReference>
<dbReference type="CDD" id="cd16917">
    <property type="entry name" value="HATPase_UhpB-NarQ-NarX-like"/>
    <property type="match status" value="1"/>
</dbReference>
<dbReference type="GO" id="GO:0046983">
    <property type="term" value="F:protein dimerization activity"/>
    <property type="evidence" value="ECO:0007669"/>
    <property type="project" value="InterPro"/>
</dbReference>
<dbReference type="Pfam" id="PF02518">
    <property type="entry name" value="HATPase_c"/>
    <property type="match status" value="1"/>
</dbReference>
<evidence type="ECO:0000256" key="1">
    <source>
        <dbReference type="ARBA" id="ARBA00022679"/>
    </source>
</evidence>
<keyword evidence="3" id="KW-0902">Two-component regulatory system</keyword>
<dbReference type="PANTHER" id="PTHR24421:SF63">
    <property type="entry name" value="SENSOR HISTIDINE KINASE DESK"/>
    <property type="match status" value="1"/>
</dbReference>
<dbReference type="SUPFAM" id="SSF55874">
    <property type="entry name" value="ATPase domain of HSP90 chaperone/DNA topoisomerase II/histidine kinase"/>
    <property type="match status" value="1"/>
</dbReference>
<dbReference type="EMBL" id="PDEV01000001">
    <property type="protein sequence ID" value="PEN17173.1"/>
    <property type="molecule type" value="Genomic_DNA"/>
</dbReference>
<feature type="transmembrane region" description="Helical" evidence="4">
    <location>
        <begin position="88"/>
        <end position="107"/>
    </location>
</feature>
<dbReference type="InterPro" id="IPR011712">
    <property type="entry name" value="Sig_transdc_His_kin_sub3_dim/P"/>
</dbReference>
<gene>
    <name evidence="7" type="ORF">CRM92_03920</name>
</gene>
<feature type="domain" description="Signal transduction histidine kinase subgroup 3 dimerisation and phosphoacceptor" evidence="6">
    <location>
        <begin position="203"/>
        <end position="268"/>
    </location>
</feature>
<dbReference type="InterPro" id="IPR003594">
    <property type="entry name" value="HATPase_dom"/>
</dbReference>
<organism evidence="7 8">
    <name type="scientific">Rothia dentocariosa</name>
    <dbReference type="NCBI Taxonomy" id="2047"/>
    <lineage>
        <taxon>Bacteria</taxon>
        <taxon>Bacillati</taxon>
        <taxon>Actinomycetota</taxon>
        <taxon>Actinomycetes</taxon>
        <taxon>Micrococcales</taxon>
        <taxon>Micrococcaceae</taxon>
        <taxon>Rothia</taxon>
    </lineage>
</organism>
<dbReference type="InterPro" id="IPR036890">
    <property type="entry name" value="HATPase_C_sf"/>
</dbReference>
<feature type="transmembrane region" description="Helical" evidence="4">
    <location>
        <begin position="113"/>
        <end position="128"/>
    </location>
</feature>
<keyword evidence="4" id="KW-0812">Transmembrane</keyword>
<keyword evidence="1" id="KW-0808">Transferase</keyword>
<dbReference type="AlphaFoldDB" id="A0A2A8D8Q5"/>
<name>A0A2A8D8Q5_9MICC</name>
<evidence type="ECO:0000256" key="2">
    <source>
        <dbReference type="ARBA" id="ARBA00022777"/>
    </source>
</evidence>
<dbReference type="Proteomes" id="UP000219947">
    <property type="component" value="Unassembled WGS sequence"/>
</dbReference>
<reference evidence="7" key="1">
    <citation type="submission" date="2017-10" db="EMBL/GenBank/DDBJ databases">
        <title>Kefir isolates.</title>
        <authorList>
            <person name="Kim Y."/>
            <person name="Blasche S."/>
        </authorList>
    </citation>
    <scope>NUCLEOTIDE SEQUENCE [LARGE SCALE GENOMIC DNA]</scope>
    <source>
        <strain evidence="7">OG2-2</strain>
    </source>
</reference>
<dbReference type="GO" id="GO:0000155">
    <property type="term" value="F:phosphorelay sensor kinase activity"/>
    <property type="evidence" value="ECO:0007669"/>
    <property type="project" value="InterPro"/>
</dbReference>
<evidence type="ECO:0000313" key="7">
    <source>
        <dbReference type="EMBL" id="PEN17173.1"/>
    </source>
</evidence>
<protein>
    <submittedName>
        <fullName evidence="7">Two-component sensor histidine kinase</fullName>
    </submittedName>
</protein>
<keyword evidence="2 7" id="KW-0418">Kinase</keyword>
<keyword evidence="4" id="KW-1133">Transmembrane helix</keyword>
<keyword evidence="4" id="KW-0472">Membrane</keyword>
<proteinExistence type="predicted"/>
<dbReference type="Gene3D" id="3.30.565.10">
    <property type="entry name" value="Histidine kinase-like ATPase, C-terminal domain"/>
    <property type="match status" value="1"/>
</dbReference>
<feature type="transmembrane region" description="Helical" evidence="4">
    <location>
        <begin position="54"/>
        <end position="76"/>
    </location>
</feature>
<keyword evidence="8" id="KW-1185">Reference proteome</keyword>
<evidence type="ECO:0000256" key="4">
    <source>
        <dbReference type="SAM" id="Phobius"/>
    </source>
</evidence>
<dbReference type="InterPro" id="IPR050482">
    <property type="entry name" value="Sensor_HK_TwoCompSys"/>
</dbReference>
<dbReference type="Gene3D" id="1.20.5.1930">
    <property type="match status" value="1"/>
</dbReference>
<comment type="caution">
    <text evidence="7">The sequence shown here is derived from an EMBL/GenBank/DDBJ whole genome shotgun (WGS) entry which is preliminary data.</text>
</comment>
<evidence type="ECO:0000313" key="8">
    <source>
        <dbReference type="Proteomes" id="UP000219947"/>
    </source>
</evidence>
<dbReference type="GO" id="GO:0016020">
    <property type="term" value="C:membrane"/>
    <property type="evidence" value="ECO:0007669"/>
    <property type="project" value="InterPro"/>
</dbReference>
<dbReference type="Pfam" id="PF07730">
    <property type="entry name" value="HisKA_3"/>
    <property type="match status" value="1"/>
</dbReference>
<feature type="transmembrane region" description="Helical" evidence="4">
    <location>
        <begin position="23"/>
        <end position="42"/>
    </location>
</feature>
<sequence length="415" mass="45309">MTPSPTASRPRTRKLRTQGERKIDWISLGFSAPWLVYLGYIYDGLLEPNAPVWKHVYVIICLVLFSIIDIAAYTVPWLLPVSSYFRRLLLWTVLLLVPVCGVMLIAAIPPADVLIGFTIYFVALWTFAEDIPYSTRIRGAFAIAAVSWIIYMFSDGFPINFADKSRLTLSLGIPMIGIMAFSYLIQLSKNADKTQAKLDMVSERERIARDVHDVLGHSLTVITLKADLARKLLPADPDRADAELEAIAQLSRSSLAEVRSTVTRLRIPDFSGEIQASARALQTASIAAKLPDAERALSVVGVNSSLFSWVLREAVTNIVRHSQAGFCEVRLSNTGLEILDNGAGIPAEYAAGSGIKGMKNRVESAGGTLIIEDAPAHWLRTHPAGSGAADVRGTRVRVSMDGNTAEIEPSGDTDD</sequence>
<feature type="transmembrane region" description="Helical" evidence="4">
    <location>
        <begin position="140"/>
        <end position="161"/>
    </location>
</feature>
<feature type="domain" description="Histidine kinase/HSP90-like ATPase" evidence="5">
    <location>
        <begin position="309"/>
        <end position="400"/>
    </location>
</feature>
<accession>A0A2A8D8Q5</accession>